<proteinExistence type="predicted"/>
<reference evidence="2 3" key="1">
    <citation type="submission" date="2018-10" db="EMBL/GenBank/DDBJ databases">
        <title>Natronolimnobius sp. XQ-INN 246 isolated from Inner Mongolia Autonomous Region of China.</title>
        <authorList>
            <person name="Xue Q."/>
        </authorList>
    </citation>
    <scope>NUCLEOTIDE SEQUENCE [LARGE SCALE GENOMIC DNA]</scope>
    <source>
        <strain evidence="2 3">XQ-INN 246</strain>
    </source>
</reference>
<feature type="compositionally biased region" description="Polar residues" evidence="1">
    <location>
        <begin position="1"/>
        <end position="15"/>
    </location>
</feature>
<dbReference type="AlphaFoldDB" id="A0A4S3TNE3"/>
<sequence length="89" mass="9503">MSSNPQTVQQSSTDNPEPVVATFKSKDDVVGRRPDHDPHGESQALAAHCTTSCDSCGITGLVPEETLIYADGLCRDGPEKDIICPDCDE</sequence>
<gene>
    <name evidence="2" type="ORF">D8Y22_05445</name>
</gene>
<evidence type="ECO:0000313" key="3">
    <source>
        <dbReference type="Proteomes" id="UP000318864"/>
    </source>
</evidence>
<dbReference type="EMBL" id="RBZW01000015">
    <property type="protein sequence ID" value="THE65829.1"/>
    <property type="molecule type" value="Genomic_DNA"/>
</dbReference>
<dbReference type="RefSeq" id="WP_141463696.1">
    <property type="nucleotide sequence ID" value="NZ_RBZW01000015.1"/>
</dbReference>
<evidence type="ECO:0000256" key="1">
    <source>
        <dbReference type="SAM" id="MobiDB-lite"/>
    </source>
</evidence>
<protein>
    <submittedName>
        <fullName evidence="2">Uncharacterized protein</fullName>
    </submittedName>
</protein>
<accession>A0A4S3TNE3</accession>
<organism evidence="2 3">
    <name type="scientific">Salinadaptatus halalkaliphilus</name>
    <dbReference type="NCBI Taxonomy" id="2419781"/>
    <lineage>
        <taxon>Archaea</taxon>
        <taxon>Methanobacteriati</taxon>
        <taxon>Methanobacteriota</taxon>
        <taxon>Stenosarchaea group</taxon>
        <taxon>Halobacteria</taxon>
        <taxon>Halobacteriales</taxon>
        <taxon>Natrialbaceae</taxon>
        <taxon>Salinadaptatus</taxon>
    </lineage>
</organism>
<keyword evidence="3" id="KW-1185">Reference proteome</keyword>
<dbReference type="Proteomes" id="UP000318864">
    <property type="component" value="Unassembled WGS sequence"/>
</dbReference>
<evidence type="ECO:0000313" key="2">
    <source>
        <dbReference type="EMBL" id="THE65829.1"/>
    </source>
</evidence>
<comment type="caution">
    <text evidence="2">The sequence shown here is derived from an EMBL/GenBank/DDBJ whole genome shotgun (WGS) entry which is preliminary data.</text>
</comment>
<name>A0A4S3TNE3_9EURY</name>
<feature type="region of interest" description="Disordered" evidence="1">
    <location>
        <begin position="1"/>
        <end position="20"/>
    </location>
</feature>